<feature type="domain" description="Major facilitator superfamily (MFS) profile" evidence="5">
    <location>
        <begin position="224"/>
        <end position="407"/>
    </location>
</feature>
<proteinExistence type="predicted"/>
<keyword evidence="1 4" id="KW-0812">Transmembrane</keyword>
<evidence type="ECO:0000256" key="2">
    <source>
        <dbReference type="ARBA" id="ARBA00022989"/>
    </source>
</evidence>
<evidence type="ECO:0000259" key="5">
    <source>
        <dbReference type="PROSITE" id="PS50850"/>
    </source>
</evidence>
<feature type="transmembrane region" description="Helical" evidence="4">
    <location>
        <begin position="313"/>
        <end position="336"/>
    </location>
</feature>
<keyword evidence="3 4" id="KW-0472">Membrane</keyword>
<dbReference type="InterPro" id="IPR052952">
    <property type="entry name" value="MFS-Transporter"/>
</dbReference>
<feature type="transmembrane region" description="Helical" evidence="4">
    <location>
        <begin position="169"/>
        <end position="190"/>
    </location>
</feature>
<dbReference type="Gene3D" id="1.20.1250.20">
    <property type="entry name" value="MFS general substrate transporter like domains"/>
    <property type="match status" value="2"/>
</dbReference>
<gene>
    <name evidence="6" type="ORF">ACFPOC_09065</name>
</gene>
<keyword evidence="2 4" id="KW-1133">Transmembrane helix</keyword>
<dbReference type="InterPro" id="IPR036259">
    <property type="entry name" value="MFS_trans_sf"/>
</dbReference>
<name>A0ABW0SC88_9RHOB</name>
<feature type="transmembrane region" description="Helical" evidence="4">
    <location>
        <begin position="348"/>
        <end position="371"/>
    </location>
</feature>
<dbReference type="InterPro" id="IPR011701">
    <property type="entry name" value="MFS"/>
</dbReference>
<reference evidence="7" key="1">
    <citation type="journal article" date="2019" name="Int. J. Syst. Evol. Microbiol.">
        <title>The Global Catalogue of Microorganisms (GCM) 10K type strain sequencing project: providing services to taxonomists for standard genome sequencing and annotation.</title>
        <authorList>
            <consortium name="The Broad Institute Genomics Platform"/>
            <consortium name="The Broad Institute Genome Sequencing Center for Infectious Disease"/>
            <person name="Wu L."/>
            <person name="Ma J."/>
        </authorList>
    </citation>
    <scope>NUCLEOTIDE SEQUENCE [LARGE SCALE GENOMIC DNA]</scope>
    <source>
        <strain evidence="7">KACC 11588</strain>
    </source>
</reference>
<dbReference type="RefSeq" id="WP_209840625.1">
    <property type="nucleotide sequence ID" value="NZ_JAGGJP010000008.1"/>
</dbReference>
<keyword evidence="7" id="KW-1185">Reference proteome</keyword>
<dbReference type="PANTHER" id="PTHR23527">
    <property type="entry name" value="BLL3282 PROTEIN"/>
    <property type="match status" value="1"/>
</dbReference>
<feature type="transmembrane region" description="Helical" evidence="4">
    <location>
        <begin position="377"/>
        <end position="400"/>
    </location>
</feature>
<evidence type="ECO:0000313" key="6">
    <source>
        <dbReference type="EMBL" id="MFC5566567.1"/>
    </source>
</evidence>
<dbReference type="EMBL" id="JBHSNA010000006">
    <property type="protein sequence ID" value="MFC5566567.1"/>
    <property type="molecule type" value="Genomic_DNA"/>
</dbReference>
<feature type="transmembrane region" description="Helical" evidence="4">
    <location>
        <begin position="60"/>
        <end position="79"/>
    </location>
</feature>
<evidence type="ECO:0000256" key="4">
    <source>
        <dbReference type="SAM" id="Phobius"/>
    </source>
</evidence>
<organism evidence="6 7">
    <name type="scientific">Rubellimicrobium aerolatum</name>
    <dbReference type="NCBI Taxonomy" id="490979"/>
    <lineage>
        <taxon>Bacteria</taxon>
        <taxon>Pseudomonadati</taxon>
        <taxon>Pseudomonadota</taxon>
        <taxon>Alphaproteobacteria</taxon>
        <taxon>Rhodobacterales</taxon>
        <taxon>Roseobacteraceae</taxon>
        <taxon>Rubellimicrobium</taxon>
    </lineage>
</organism>
<dbReference type="InterPro" id="IPR020846">
    <property type="entry name" value="MFS_dom"/>
</dbReference>
<feature type="transmembrane region" description="Helical" evidence="4">
    <location>
        <begin position="289"/>
        <end position="307"/>
    </location>
</feature>
<feature type="transmembrane region" description="Helical" evidence="4">
    <location>
        <begin position="16"/>
        <end position="39"/>
    </location>
</feature>
<dbReference type="Proteomes" id="UP001596056">
    <property type="component" value="Unassembled WGS sequence"/>
</dbReference>
<protein>
    <submittedName>
        <fullName evidence="6">MFS transporter</fullName>
    </submittedName>
</protein>
<dbReference type="Pfam" id="PF07690">
    <property type="entry name" value="MFS_1"/>
    <property type="match status" value="1"/>
</dbReference>
<accession>A0ABW0SC88</accession>
<dbReference type="PANTHER" id="PTHR23527:SF1">
    <property type="entry name" value="BLL3282 PROTEIN"/>
    <property type="match status" value="1"/>
</dbReference>
<dbReference type="SUPFAM" id="SSF103473">
    <property type="entry name" value="MFS general substrate transporter"/>
    <property type="match status" value="1"/>
</dbReference>
<dbReference type="PROSITE" id="PS50850">
    <property type="entry name" value="MFS"/>
    <property type="match status" value="1"/>
</dbReference>
<evidence type="ECO:0000313" key="7">
    <source>
        <dbReference type="Proteomes" id="UP001596056"/>
    </source>
</evidence>
<feature type="transmembrane region" description="Helical" evidence="4">
    <location>
        <begin position="91"/>
        <end position="120"/>
    </location>
</feature>
<feature type="transmembrane region" description="Helical" evidence="4">
    <location>
        <begin position="256"/>
        <end position="277"/>
    </location>
</feature>
<comment type="caution">
    <text evidence="6">The sequence shown here is derived from an EMBL/GenBank/DDBJ whole genome shotgun (WGS) entry which is preliminary data.</text>
</comment>
<evidence type="ECO:0000256" key="1">
    <source>
        <dbReference type="ARBA" id="ARBA00022692"/>
    </source>
</evidence>
<feature type="transmembrane region" description="Helical" evidence="4">
    <location>
        <begin position="224"/>
        <end position="250"/>
    </location>
</feature>
<evidence type="ECO:0000256" key="3">
    <source>
        <dbReference type="ARBA" id="ARBA00023136"/>
    </source>
</evidence>
<sequence length="407" mass="41104">MTHTLSSDGPAPARPLAMLALMTAVQIAGTASILALTALAPEAAATLGVGSHWIGYQISLIYFAGMFASAIAGSVVGWLQAERVIALELGLFGLGLWGVALGSFPALILASGALGVAYGLNNPASSELLSREGRRANVSLVFSIKQSGVPLGAVVANMALPALALHLGASWQLAVAGFAVLPLGLMLLSLRMLPWTPPRPRPGARALWAAVLAEQRAIGRSRPLATLAALGGLYSALQLIVTAFAVVSLVDQGWSLIAAGGVGAALQLAGAAGRIGWGIVGDRIGGFRTLGLIGALAGAFSLALGWGPRLPDAVEVAVMIGLGGVAVGWNGVFLALTARNAPGGRVGANTGAILVYTFLGVILGPSIFALAYQVTGSYAACFALFSTLGFLGAALSWACLAQDPPRS</sequence>